<dbReference type="InterPro" id="IPR050131">
    <property type="entry name" value="Peptidase_S8_subtilisin-like"/>
</dbReference>
<gene>
    <name evidence="8" type="ORF">RF683_09610</name>
</gene>
<evidence type="ECO:0000259" key="7">
    <source>
        <dbReference type="PROSITE" id="PS51829"/>
    </source>
</evidence>
<dbReference type="InterPro" id="IPR034058">
    <property type="entry name" value="TagA/B/C/D_pept_dom"/>
</dbReference>
<feature type="region of interest" description="Disordered" evidence="6">
    <location>
        <begin position="306"/>
        <end position="340"/>
    </location>
</feature>
<dbReference type="InterPro" id="IPR013783">
    <property type="entry name" value="Ig-like_fold"/>
</dbReference>
<keyword evidence="4 5" id="KW-0720">Serine protease</keyword>
<evidence type="ECO:0000313" key="9">
    <source>
        <dbReference type="Proteomes" id="UP001180481"/>
    </source>
</evidence>
<feature type="active site" description="Charge relay system" evidence="5">
    <location>
        <position position="134"/>
    </location>
</feature>
<sequence>MKKKHFISYKKIGIIICFLFSVGVYSQTQKQVQEIIKNYDLVKANQLLAKIKQREILEKRQVEVYIKKYNLPIFRVNSDGTFDQMMKLASDGNPIYYSIHNANAATSTRVNFLRSGGGLGLNLTGTGMVPRIWDGGPILATHQEFNGRTTFGDGLTIRNSNSFHAIHVTGTILASGVVAAAKGMAPTATARTFDWDNDESEATSEAMNGMLVSNHSYGVPVSSAPGAWYMGAYSNEAYNWDEIAQMFPYYLPIFSAGNDGTASNPSPSTSGYDKLNGNKTAKNVLTVANGQDATVDGTSGAIISGGAINTTSSQGPTDDGRIKPDVTGNGTGLYSTGNGTGTGGTNTSYVSLTGTSMAAPNVTGTLTLLQQHYYNINGRFMRAATLKGLACHTATDMGNVGPDAKYGWGYVNAKFAAETVSGNGLTSWISEEVLNPGQTITMQVTATGGTIPLLGSICWTDVADSSKINSGTLNESTPDLTNDLDVRITQGTSVFYPWRLQSNASALATRSGDNNVDNVERITIDSPTAGAVYTITVSHKGTLSGGAQRFSLLVTGITSNFTFNSIADTQTKCSNTGDAVYNFSLTKLGGSNVTMTANNVPAGANLTFSQSSFTASGNFTVTINNLASVAAGSYVIDIIGNNGAETEVKKIYLNVFHPTFTTPNLISPLDAETGLTTVTSLTWQNDANVTSWDVEVSTSTTFSSLAFSGNVTQPTFQIIGLASNTTYYWRIKPKNNCANGSYSSVRSFTTSIIDCSIPAFVATDFTSATIADVANSTASVPVTITGGLTIGKITANVAITHTYVQDMTILLTGPTSIGSPVIILQEEACGGQPNINCTYEDAGSSPSCSTTSPAISGSIKSYELLHNVDGLLADGTWTLTVNDPYNGDGGVITAFSLAICSKGSALSTPVLNPDQQIAIYKSNQSIKIIADQRIHSVYLYDVLGRLVFQNENINATTLDIDSIKSSNNVLFVKVVLEDQTIATKKIIF</sequence>
<dbReference type="EMBL" id="CP133721">
    <property type="protein sequence ID" value="WMW77737.1"/>
    <property type="molecule type" value="Genomic_DNA"/>
</dbReference>
<comment type="similarity">
    <text evidence="1 5">Belongs to the peptidase S8 family.</text>
</comment>
<name>A0ABY9R912_9FLAO</name>
<dbReference type="Gene3D" id="2.60.40.10">
    <property type="entry name" value="Immunoglobulins"/>
    <property type="match status" value="1"/>
</dbReference>
<evidence type="ECO:0000313" key="8">
    <source>
        <dbReference type="EMBL" id="WMW77737.1"/>
    </source>
</evidence>
<dbReference type="SUPFAM" id="SSF52743">
    <property type="entry name" value="Subtilisin-like"/>
    <property type="match status" value="1"/>
</dbReference>
<dbReference type="NCBIfam" id="NF033708">
    <property type="entry name" value="T9SS_Cterm_ChiA"/>
    <property type="match status" value="1"/>
</dbReference>
<proteinExistence type="inferred from homology"/>
<dbReference type="InterPro" id="IPR036116">
    <property type="entry name" value="FN3_sf"/>
</dbReference>
<protein>
    <submittedName>
        <fullName evidence="8">S8 family serine peptidase</fullName>
    </submittedName>
</protein>
<dbReference type="Gene3D" id="3.40.50.200">
    <property type="entry name" value="Peptidase S8/S53 domain"/>
    <property type="match status" value="1"/>
</dbReference>
<evidence type="ECO:0000256" key="6">
    <source>
        <dbReference type="SAM" id="MobiDB-lite"/>
    </source>
</evidence>
<dbReference type="Proteomes" id="UP001180481">
    <property type="component" value="Chromosome"/>
</dbReference>
<feature type="domain" description="P/Homo B" evidence="7">
    <location>
        <begin position="756"/>
        <end position="907"/>
    </location>
</feature>
<dbReference type="PROSITE" id="PS51892">
    <property type="entry name" value="SUBTILASE"/>
    <property type="match status" value="1"/>
</dbReference>
<dbReference type="InterPro" id="IPR023828">
    <property type="entry name" value="Peptidase_S8_Ser-AS"/>
</dbReference>
<organism evidence="8 9">
    <name type="scientific">Flavobacterium nakdongensis</name>
    <dbReference type="NCBI Taxonomy" id="3073563"/>
    <lineage>
        <taxon>Bacteria</taxon>
        <taxon>Pseudomonadati</taxon>
        <taxon>Bacteroidota</taxon>
        <taxon>Flavobacteriia</taxon>
        <taxon>Flavobacteriales</taxon>
        <taxon>Flavobacteriaceae</taxon>
        <taxon>Flavobacterium</taxon>
    </lineage>
</organism>
<dbReference type="PROSITE" id="PS00138">
    <property type="entry name" value="SUBTILASE_SER"/>
    <property type="match status" value="1"/>
</dbReference>
<dbReference type="PANTHER" id="PTHR43806:SF11">
    <property type="entry name" value="CEREVISIN-RELATED"/>
    <property type="match status" value="1"/>
</dbReference>
<dbReference type="Pfam" id="PF00082">
    <property type="entry name" value="Peptidase_S8"/>
    <property type="match status" value="1"/>
</dbReference>
<accession>A0ABY9R912</accession>
<dbReference type="PROSITE" id="PS51829">
    <property type="entry name" value="P_HOMO_B"/>
    <property type="match status" value="1"/>
</dbReference>
<evidence type="ECO:0000256" key="2">
    <source>
        <dbReference type="ARBA" id="ARBA00022670"/>
    </source>
</evidence>
<dbReference type="InterPro" id="IPR002884">
    <property type="entry name" value="P_dom"/>
</dbReference>
<evidence type="ECO:0000256" key="4">
    <source>
        <dbReference type="ARBA" id="ARBA00022825"/>
    </source>
</evidence>
<evidence type="ECO:0000256" key="3">
    <source>
        <dbReference type="ARBA" id="ARBA00022801"/>
    </source>
</evidence>
<feature type="active site" description="Charge relay system" evidence="5">
    <location>
        <position position="164"/>
    </location>
</feature>
<dbReference type="Gene3D" id="2.60.120.380">
    <property type="match status" value="1"/>
</dbReference>
<keyword evidence="9" id="KW-1185">Reference proteome</keyword>
<keyword evidence="3 5" id="KW-0378">Hydrolase</keyword>
<dbReference type="SUPFAM" id="SSF49265">
    <property type="entry name" value="Fibronectin type III"/>
    <property type="match status" value="1"/>
</dbReference>
<dbReference type="InterPro" id="IPR036852">
    <property type="entry name" value="Peptidase_S8/S53_dom_sf"/>
</dbReference>
<dbReference type="CDD" id="cd04842">
    <property type="entry name" value="Peptidases_S8_Kp43_protease"/>
    <property type="match status" value="1"/>
</dbReference>
<dbReference type="InterPro" id="IPR008979">
    <property type="entry name" value="Galactose-bd-like_sf"/>
</dbReference>
<evidence type="ECO:0000256" key="5">
    <source>
        <dbReference type="PROSITE-ProRule" id="PRU01240"/>
    </source>
</evidence>
<feature type="active site" description="Charge relay system" evidence="5">
    <location>
        <position position="356"/>
    </location>
</feature>
<dbReference type="SUPFAM" id="SSF49785">
    <property type="entry name" value="Galactose-binding domain-like"/>
    <property type="match status" value="2"/>
</dbReference>
<dbReference type="RefSeq" id="WP_309532073.1">
    <property type="nucleotide sequence ID" value="NZ_CP133721.1"/>
</dbReference>
<dbReference type="Gene3D" id="2.60.120.260">
    <property type="entry name" value="Galactose-binding domain-like"/>
    <property type="match status" value="1"/>
</dbReference>
<dbReference type="Pfam" id="PF01483">
    <property type="entry name" value="P_proprotein"/>
    <property type="match status" value="1"/>
</dbReference>
<keyword evidence="2 5" id="KW-0645">Protease</keyword>
<dbReference type="InterPro" id="IPR000209">
    <property type="entry name" value="Peptidase_S8/S53_dom"/>
</dbReference>
<reference evidence="8" key="1">
    <citation type="submission" date="2023-09" db="EMBL/GenBank/DDBJ databases">
        <title>Flavobacterium sp. 20NA77.7 isolated from freshwater.</title>
        <authorList>
            <person name="Le V."/>
            <person name="Ko S.-R."/>
            <person name="Ahn C.-Y."/>
            <person name="Oh H.-M."/>
        </authorList>
    </citation>
    <scope>NUCLEOTIDE SEQUENCE</scope>
    <source>
        <strain evidence="8">20NA77.7</strain>
    </source>
</reference>
<evidence type="ECO:0000256" key="1">
    <source>
        <dbReference type="ARBA" id="ARBA00011073"/>
    </source>
</evidence>
<dbReference type="PANTHER" id="PTHR43806">
    <property type="entry name" value="PEPTIDASE S8"/>
    <property type="match status" value="1"/>
</dbReference>